<dbReference type="Gene3D" id="3.90.550.10">
    <property type="entry name" value="Spore Coat Polysaccharide Biosynthesis Protein SpsA, Chain A"/>
    <property type="match status" value="1"/>
</dbReference>
<dbReference type="Proteomes" id="UP000309133">
    <property type="component" value="Unassembled WGS sequence"/>
</dbReference>
<evidence type="ECO:0000256" key="3">
    <source>
        <dbReference type="ARBA" id="ARBA00022676"/>
    </source>
</evidence>
<evidence type="ECO:0000259" key="5">
    <source>
        <dbReference type="Pfam" id="PF00535"/>
    </source>
</evidence>
<name>A0A4S4FKC8_9MICO</name>
<dbReference type="Pfam" id="PF00535">
    <property type="entry name" value="Glycos_transf_2"/>
    <property type="match status" value="1"/>
</dbReference>
<comment type="caution">
    <text evidence="6">The sequence shown here is derived from an EMBL/GenBank/DDBJ whole genome shotgun (WGS) entry which is preliminary data.</text>
</comment>
<dbReference type="RefSeq" id="WP_136427212.1">
    <property type="nucleotide sequence ID" value="NZ_SSSM01000004.1"/>
</dbReference>
<proteinExistence type="inferred from homology"/>
<keyword evidence="4 6" id="KW-0808">Transferase</keyword>
<dbReference type="EMBL" id="SSSM01000004">
    <property type="protein sequence ID" value="THG30799.1"/>
    <property type="molecule type" value="Genomic_DNA"/>
</dbReference>
<dbReference type="AlphaFoldDB" id="A0A4S4FKC8"/>
<dbReference type="PANTHER" id="PTHR43179">
    <property type="entry name" value="RHAMNOSYLTRANSFERASE WBBL"/>
    <property type="match status" value="1"/>
</dbReference>
<sequence length="313" mass="34133">MTQAPDSSHPLTVVVAALTYKRPHDLDELLPQLVRQAEASADEVRVLIVDNDPDAGARTQIAGFGRAVLYQHAAEPGIAAARNVALDSAGDADLLIFIDDDERPVDDWLALLLDAYRRYGTAGIVGPVISSFESAPEPWITAGRFFDRRRLPTGTPIDIAATNNLLLDLRVINRLGLRFDVRFGITGGSDTLFSRQLRAAGEQMTWCDEAIVTDVVPTSRSTRTWVLQRAYRSGNSWIATSLAMHPTRMGRLRVRVDLGSRGLLRAAAGALLAAAGYASRRAQWQARGRRTLARGRGLLAGALGTVYAEYKRS</sequence>
<reference evidence="6 7" key="1">
    <citation type="submission" date="2019-04" db="EMBL/GenBank/DDBJ databases">
        <authorList>
            <person name="Jiang L."/>
        </authorList>
    </citation>
    <scope>NUCLEOTIDE SEQUENCE [LARGE SCALE GENOMIC DNA]</scope>
    <source>
        <strain evidence="6 7">YIM 131853</strain>
    </source>
</reference>
<protein>
    <submittedName>
        <fullName evidence="6">Glycosyltransferase</fullName>
    </submittedName>
</protein>
<keyword evidence="7" id="KW-1185">Reference proteome</keyword>
<evidence type="ECO:0000256" key="1">
    <source>
        <dbReference type="ARBA" id="ARBA00004776"/>
    </source>
</evidence>
<dbReference type="PANTHER" id="PTHR43179:SF12">
    <property type="entry name" value="GALACTOFURANOSYLTRANSFERASE GLFT2"/>
    <property type="match status" value="1"/>
</dbReference>
<feature type="domain" description="Glycosyltransferase 2-like" evidence="5">
    <location>
        <begin position="19"/>
        <end position="141"/>
    </location>
</feature>
<evidence type="ECO:0000313" key="7">
    <source>
        <dbReference type="Proteomes" id="UP000309133"/>
    </source>
</evidence>
<dbReference type="OrthoDB" id="3180470at2"/>
<gene>
    <name evidence="6" type="ORF">E6C64_09175</name>
</gene>
<evidence type="ECO:0000256" key="4">
    <source>
        <dbReference type="ARBA" id="ARBA00022679"/>
    </source>
</evidence>
<evidence type="ECO:0000256" key="2">
    <source>
        <dbReference type="ARBA" id="ARBA00006739"/>
    </source>
</evidence>
<comment type="similarity">
    <text evidence="2">Belongs to the glycosyltransferase 2 family.</text>
</comment>
<accession>A0A4S4FKC8</accession>
<evidence type="ECO:0000313" key="6">
    <source>
        <dbReference type="EMBL" id="THG30799.1"/>
    </source>
</evidence>
<organism evidence="6 7">
    <name type="scientific">Naasia lichenicola</name>
    <dbReference type="NCBI Taxonomy" id="2565933"/>
    <lineage>
        <taxon>Bacteria</taxon>
        <taxon>Bacillati</taxon>
        <taxon>Actinomycetota</taxon>
        <taxon>Actinomycetes</taxon>
        <taxon>Micrococcales</taxon>
        <taxon>Microbacteriaceae</taxon>
        <taxon>Naasia</taxon>
    </lineage>
</organism>
<dbReference type="InterPro" id="IPR001173">
    <property type="entry name" value="Glyco_trans_2-like"/>
</dbReference>
<dbReference type="InterPro" id="IPR029044">
    <property type="entry name" value="Nucleotide-diphossugar_trans"/>
</dbReference>
<comment type="pathway">
    <text evidence="1">Cell wall biogenesis; cell wall polysaccharide biosynthesis.</text>
</comment>
<dbReference type="SUPFAM" id="SSF53448">
    <property type="entry name" value="Nucleotide-diphospho-sugar transferases"/>
    <property type="match status" value="1"/>
</dbReference>
<keyword evidence="3" id="KW-0328">Glycosyltransferase</keyword>
<dbReference type="GO" id="GO:0016757">
    <property type="term" value="F:glycosyltransferase activity"/>
    <property type="evidence" value="ECO:0007669"/>
    <property type="project" value="UniProtKB-KW"/>
</dbReference>